<dbReference type="STRING" id="465721.ACG33_09550"/>
<name>A0A127FCJ8_STEDE</name>
<organism evidence="2 3">
    <name type="scientific">Steroidobacter denitrificans</name>
    <dbReference type="NCBI Taxonomy" id="465721"/>
    <lineage>
        <taxon>Bacteria</taxon>
        <taxon>Pseudomonadati</taxon>
        <taxon>Pseudomonadota</taxon>
        <taxon>Gammaproteobacteria</taxon>
        <taxon>Steroidobacterales</taxon>
        <taxon>Steroidobacteraceae</taxon>
        <taxon>Steroidobacter</taxon>
    </lineage>
</organism>
<keyword evidence="1" id="KW-0472">Membrane</keyword>
<dbReference type="PATRIC" id="fig|465721.4.peg.2029"/>
<proteinExistence type="predicted"/>
<dbReference type="AlphaFoldDB" id="A0A127FCJ8"/>
<keyword evidence="3" id="KW-1185">Reference proteome</keyword>
<dbReference type="Proteomes" id="UP000070250">
    <property type="component" value="Chromosome"/>
</dbReference>
<dbReference type="KEGG" id="sdf:ACG33_09550"/>
<protein>
    <submittedName>
        <fullName evidence="2">Uncharacterized protein</fullName>
    </submittedName>
</protein>
<keyword evidence="1" id="KW-1133">Transmembrane helix</keyword>
<reference evidence="2 3" key="1">
    <citation type="submission" date="2015-06" db="EMBL/GenBank/DDBJ databases">
        <title>A Comprehensive Approach to Explore the Metabolic and Phylogenetic Diversity of Bacterial Steroid Degradation in the Environment: Testosterone as an Example.</title>
        <authorList>
            <person name="Yang F.-C."/>
            <person name="Chen Y.-L."/>
            <person name="Yu C.-P."/>
            <person name="Tang S.-L."/>
            <person name="Wang P.-H."/>
            <person name="Ismail W."/>
            <person name="Wang C.-H."/>
            <person name="Yang C.-Y."/>
            <person name="Chiang Y.-R."/>
        </authorList>
    </citation>
    <scope>NUCLEOTIDE SEQUENCE [LARGE SCALE GENOMIC DNA]</scope>
    <source>
        <strain evidence="2 3">DSM 18526</strain>
    </source>
</reference>
<keyword evidence="1" id="KW-0812">Transmembrane</keyword>
<evidence type="ECO:0000313" key="2">
    <source>
        <dbReference type="EMBL" id="AMN47335.1"/>
    </source>
</evidence>
<dbReference type="OrthoDB" id="7059088at2"/>
<dbReference type="RefSeq" id="WP_066920705.1">
    <property type="nucleotide sequence ID" value="NZ_CP011971.1"/>
</dbReference>
<gene>
    <name evidence="2" type="ORF">ACG33_09550</name>
</gene>
<accession>A0A127FCJ8</accession>
<sequence>MYWILAAAFLYVAIAVPRLRPVAIAGFVVLSILLGWGIVQRWRGPDPATPALVQERGRPSSPAAQLRSVPVESVHLDGMRLTGGGAPFELHGRIGNQTRDMLLKTITIRLTRLDCYEGALDPSGCEPIWQEQHWTAVSVPPQQSRDFASSIWRRGGAPRARGTIHDRFEIIAATGEPVVPAAPTVPAETGGSRNPE</sequence>
<evidence type="ECO:0000313" key="3">
    <source>
        <dbReference type="Proteomes" id="UP000070250"/>
    </source>
</evidence>
<feature type="transmembrane region" description="Helical" evidence="1">
    <location>
        <begin position="25"/>
        <end position="42"/>
    </location>
</feature>
<evidence type="ECO:0000256" key="1">
    <source>
        <dbReference type="SAM" id="Phobius"/>
    </source>
</evidence>
<dbReference type="EMBL" id="CP011971">
    <property type="protein sequence ID" value="AMN47335.1"/>
    <property type="molecule type" value="Genomic_DNA"/>
</dbReference>